<evidence type="ECO:0000256" key="1">
    <source>
        <dbReference type="SAM" id="MobiDB-lite"/>
    </source>
</evidence>
<dbReference type="EMBL" id="CAJC01000185">
    <property type="protein sequence ID" value="CCI54447.1"/>
    <property type="molecule type" value="Genomic_DNA"/>
</dbReference>
<dbReference type="Pfam" id="PF14013">
    <property type="entry name" value="MT0933_antitox"/>
    <property type="match status" value="1"/>
</dbReference>
<evidence type="ECO:0008006" key="4">
    <source>
        <dbReference type="Google" id="ProtNLM"/>
    </source>
</evidence>
<comment type="caution">
    <text evidence="2">The sequence shown here is derived from an EMBL/GenBank/DDBJ whole genome shotgun (WGS) entry which is preliminary data.</text>
</comment>
<reference evidence="2 3" key="1">
    <citation type="journal article" date="2013" name="ISME J.">
        <title>A metabolic model for members of the genus Tetrasphaera involved in enhanced biological phosphorus removal.</title>
        <authorList>
            <person name="Kristiansen R."/>
            <person name="Nguyen H.T.T."/>
            <person name="Saunders A.M."/>
            <person name="Nielsen J.L."/>
            <person name="Wimmer R."/>
            <person name="Le V.Q."/>
            <person name="McIlroy S.J."/>
            <person name="Petrovski S."/>
            <person name="Seviour R.J."/>
            <person name="Calteau A."/>
            <person name="Nielsen K.L."/>
            <person name="Nielsen P.H."/>
        </authorList>
    </citation>
    <scope>NUCLEOTIDE SEQUENCE [LARGE SCALE GENOMIC DNA]</scope>
    <source>
        <strain evidence="2 3">Ben 74</strain>
    </source>
</reference>
<feature type="compositionally biased region" description="Basic and acidic residues" evidence="1">
    <location>
        <begin position="22"/>
        <end position="35"/>
    </location>
</feature>
<dbReference type="Proteomes" id="UP000035720">
    <property type="component" value="Unassembled WGS sequence"/>
</dbReference>
<name>A0A077MGG1_9MICO</name>
<dbReference type="RefSeq" id="WP_048546967.1">
    <property type="nucleotide sequence ID" value="NZ_HF571038.1"/>
</dbReference>
<keyword evidence="3" id="KW-1185">Reference proteome</keyword>
<evidence type="ECO:0000313" key="3">
    <source>
        <dbReference type="Proteomes" id="UP000035720"/>
    </source>
</evidence>
<dbReference type="STRING" id="1193518.BN13_710013"/>
<dbReference type="AlphaFoldDB" id="A0A077MGG1"/>
<evidence type="ECO:0000313" key="2">
    <source>
        <dbReference type="EMBL" id="CCI54447.1"/>
    </source>
</evidence>
<dbReference type="InterPro" id="IPR028037">
    <property type="entry name" value="Antitoxin_Rv0909/MT0933"/>
</dbReference>
<gene>
    <name evidence="2" type="ORF">BN13_710013</name>
</gene>
<accession>A0A077MGG1</accession>
<proteinExistence type="predicted"/>
<protein>
    <recommendedName>
        <fullName evidence="4">MT0933-like antitoxin protein</fullName>
    </recommendedName>
</protein>
<organism evidence="2 3">
    <name type="scientific">Nostocoides jenkinsii Ben 74</name>
    <dbReference type="NCBI Taxonomy" id="1193518"/>
    <lineage>
        <taxon>Bacteria</taxon>
        <taxon>Bacillati</taxon>
        <taxon>Actinomycetota</taxon>
        <taxon>Actinomycetes</taxon>
        <taxon>Micrococcales</taxon>
        <taxon>Intrasporangiaceae</taxon>
        <taxon>Nostocoides</taxon>
    </lineage>
</organism>
<feature type="region of interest" description="Disordered" evidence="1">
    <location>
        <begin position="22"/>
        <end position="62"/>
    </location>
</feature>
<sequence length="62" mass="6489">MGMFDDIKGKVSDLAGEHADKVEDLSDQAIDKASDAADSATGGKYSDQIDTAGQKADERIGE</sequence>